<proteinExistence type="predicted"/>
<reference evidence="2" key="1">
    <citation type="submission" date="2022-02" db="EMBL/GenBank/DDBJ databases">
        <title>Crop Bioprotection Bacillus Genome Sequencing.</title>
        <authorList>
            <person name="Dunlap C."/>
        </authorList>
    </citation>
    <scope>NUCLEOTIDE SEQUENCE</scope>
    <source>
        <strain evidence="2">T20C14</strain>
    </source>
</reference>
<protein>
    <recommendedName>
        <fullName evidence="4">Integrase</fullName>
    </recommendedName>
</protein>
<evidence type="ECO:0008006" key="4">
    <source>
        <dbReference type="Google" id="ProtNLM"/>
    </source>
</evidence>
<name>A0AA90F391_9BACI</name>
<evidence type="ECO:0000256" key="1">
    <source>
        <dbReference type="ARBA" id="ARBA00023125"/>
    </source>
</evidence>
<comment type="caution">
    <text evidence="2">The sequence shown here is derived from an EMBL/GenBank/DDBJ whole genome shotgun (WGS) entry which is preliminary data.</text>
</comment>
<evidence type="ECO:0000313" key="3">
    <source>
        <dbReference type="Proteomes" id="UP001066455"/>
    </source>
</evidence>
<dbReference type="Proteomes" id="UP001066455">
    <property type="component" value="Unassembled WGS sequence"/>
</dbReference>
<dbReference type="AlphaFoldDB" id="A0AA90F391"/>
<dbReference type="InterPro" id="IPR011010">
    <property type="entry name" value="DNA_brk_join_enz"/>
</dbReference>
<accession>A0AA90F391</accession>
<keyword evidence="1" id="KW-0238">DNA-binding</keyword>
<sequence length="134" mass="15497">MKKNDIQKATFQRYLEASGIIKKLFGNIQLKDMNDIVVQRKIDEYAKKRSHSTTRSLLIKVKMALRDAYARGYLTNDFAELVKPRGKELSKRNKALSITDFQKLRTYLLAHTEEEFHVLVLVALETGIRRGELG</sequence>
<dbReference type="InterPro" id="IPR010998">
    <property type="entry name" value="Integrase_recombinase_N"/>
</dbReference>
<dbReference type="RefSeq" id="WP_268305899.1">
    <property type="nucleotide sequence ID" value="NZ_JALAJD010000007.1"/>
</dbReference>
<dbReference type="SUPFAM" id="SSF56349">
    <property type="entry name" value="DNA breaking-rejoining enzymes"/>
    <property type="match status" value="1"/>
</dbReference>
<dbReference type="Gene3D" id="1.10.150.130">
    <property type="match status" value="1"/>
</dbReference>
<evidence type="ECO:0000313" key="2">
    <source>
        <dbReference type="EMBL" id="MCY9281906.1"/>
    </source>
</evidence>
<organism evidence="2 3">
    <name type="scientific">Bacillus haynesii</name>
    <dbReference type="NCBI Taxonomy" id="1925021"/>
    <lineage>
        <taxon>Bacteria</taxon>
        <taxon>Bacillati</taxon>
        <taxon>Bacillota</taxon>
        <taxon>Bacilli</taxon>
        <taxon>Bacillales</taxon>
        <taxon>Bacillaceae</taxon>
        <taxon>Bacillus</taxon>
    </lineage>
</organism>
<dbReference type="GO" id="GO:0003677">
    <property type="term" value="F:DNA binding"/>
    <property type="evidence" value="ECO:0007669"/>
    <property type="project" value="UniProtKB-KW"/>
</dbReference>
<dbReference type="EMBL" id="JALAXI010000016">
    <property type="protein sequence ID" value="MCY9281906.1"/>
    <property type="molecule type" value="Genomic_DNA"/>
</dbReference>
<gene>
    <name evidence="2" type="ORF">MOE73_17725</name>
</gene>